<feature type="domain" description="PASTA" evidence="2">
    <location>
        <begin position="11"/>
        <end position="77"/>
    </location>
</feature>
<gene>
    <name evidence="3" type="ORF">EV188_103279</name>
</gene>
<sequence length="104" mass="10466">MSWLPSLPMRTPELVLVPALVGLPAAQAHEVAMAARVVAVDPDPDTPPTVEGTVTAQQPEPGTRVPAGEAVTIWVEPDSGGGGGGGGNMPRIEPDKPLDGAGAN</sequence>
<proteinExistence type="predicted"/>
<accession>A0A4R6VHC1</accession>
<reference evidence="3 4" key="1">
    <citation type="submission" date="2019-03" db="EMBL/GenBank/DDBJ databases">
        <title>Genomic Encyclopedia of Type Strains, Phase IV (KMG-IV): sequencing the most valuable type-strain genomes for metagenomic binning, comparative biology and taxonomic classification.</title>
        <authorList>
            <person name="Goeker M."/>
        </authorList>
    </citation>
    <scope>NUCLEOTIDE SEQUENCE [LARGE SCALE GENOMIC DNA]</scope>
    <source>
        <strain evidence="3 4">DSM 45775</strain>
    </source>
</reference>
<protein>
    <submittedName>
        <fullName evidence="3">PASTA domain-containing protein</fullName>
    </submittedName>
</protein>
<dbReference type="AlphaFoldDB" id="A0A4R6VHC1"/>
<dbReference type="EMBL" id="SNYO01000003">
    <property type="protein sequence ID" value="TDQ60777.1"/>
    <property type="molecule type" value="Genomic_DNA"/>
</dbReference>
<name>A0A4R6VHC1_9PSEU</name>
<feature type="compositionally biased region" description="Gly residues" evidence="1">
    <location>
        <begin position="79"/>
        <end position="88"/>
    </location>
</feature>
<feature type="region of interest" description="Disordered" evidence="1">
    <location>
        <begin position="40"/>
        <end position="104"/>
    </location>
</feature>
<dbReference type="Proteomes" id="UP000295705">
    <property type="component" value="Unassembled WGS sequence"/>
</dbReference>
<evidence type="ECO:0000259" key="2">
    <source>
        <dbReference type="PROSITE" id="PS51178"/>
    </source>
</evidence>
<evidence type="ECO:0000313" key="4">
    <source>
        <dbReference type="Proteomes" id="UP000295705"/>
    </source>
</evidence>
<dbReference type="Gene3D" id="3.30.10.20">
    <property type="match status" value="1"/>
</dbReference>
<dbReference type="Pfam" id="PF03793">
    <property type="entry name" value="PASTA"/>
    <property type="match status" value="1"/>
</dbReference>
<organism evidence="3 4">
    <name type="scientific">Actinomycetospora succinea</name>
    <dbReference type="NCBI Taxonomy" id="663603"/>
    <lineage>
        <taxon>Bacteria</taxon>
        <taxon>Bacillati</taxon>
        <taxon>Actinomycetota</taxon>
        <taxon>Actinomycetes</taxon>
        <taxon>Pseudonocardiales</taxon>
        <taxon>Pseudonocardiaceae</taxon>
        <taxon>Actinomycetospora</taxon>
    </lineage>
</organism>
<comment type="caution">
    <text evidence="3">The sequence shown here is derived from an EMBL/GenBank/DDBJ whole genome shotgun (WGS) entry which is preliminary data.</text>
</comment>
<dbReference type="PROSITE" id="PS51178">
    <property type="entry name" value="PASTA"/>
    <property type="match status" value="1"/>
</dbReference>
<keyword evidence="4" id="KW-1185">Reference proteome</keyword>
<dbReference type="InterPro" id="IPR005543">
    <property type="entry name" value="PASTA_dom"/>
</dbReference>
<evidence type="ECO:0000313" key="3">
    <source>
        <dbReference type="EMBL" id="TDQ60777.1"/>
    </source>
</evidence>
<evidence type="ECO:0000256" key="1">
    <source>
        <dbReference type="SAM" id="MobiDB-lite"/>
    </source>
</evidence>
<dbReference type="CDD" id="cd06577">
    <property type="entry name" value="PASTA_pknB"/>
    <property type="match status" value="1"/>
</dbReference>